<reference evidence="1 2" key="1">
    <citation type="journal article" date="2018" name="Biotechnol. Adv.">
        <title>Improved genomic resources and new bioinformatic workflow for the carcinogenic parasite Clonorchis sinensis: Biotechnological implications.</title>
        <authorList>
            <person name="Wang D."/>
            <person name="Korhonen P.K."/>
            <person name="Gasser R.B."/>
            <person name="Young N.D."/>
        </authorList>
    </citation>
    <scope>NUCLEOTIDE SEQUENCE [LARGE SCALE GENOMIC DNA]</scope>
    <source>
        <strain evidence="1">Cs-k2</strain>
    </source>
</reference>
<organism evidence="1 2">
    <name type="scientific">Clonorchis sinensis</name>
    <name type="common">Chinese liver fluke</name>
    <dbReference type="NCBI Taxonomy" id="79923"/>
    <lineage>
        <taxon>Eukaryota</taxon>
        <taxon>Metazoa</taxon>
        <taxon>Spiralia</taxon>
        <taxon>Lophotrochozoa</taxon>
        <taxon>Platyhelminthes</taxon>
        <taxon>Trematoda</taxon>
        <taxon>Digenea</taxon>
        <taxon>Opisthorchiida</taxon>
        <taxon>Opisthorchiata</taxon>
        <taxon>Opisthorchiidae</taxon>
        <taxon>Clonorchis</taxon>
    </lineage>
</organism>
<dbReference type="InParanoid" id="A0A3R7FRV6"/>
<dbReference type="Proteomes" id="UP000286415">
    <property type="component" value="Unassembled WGS sequence"/>
</dbReference>
<keyword evidence="2" id="KW-1185">Reference proteome</keyword>
<dbReference type="AlphaFoldDB" id="A0A3R7FRV6"/>
<reference evidence="1 2" key="2">
    <citation type="journal article" date="2021" name="Genomics">
        <title>High-quality reference genome for Clonorchis sinensis.</title>
        <authorList>
            <person name="Young N.D."/>
            <person name="Stroehlein A.J."/>
            <person name="Kinkar L."/>
            <person name="Wang T."/>
            <person name="Sohn W.M."/>
            <person name="Chang B.C.H."/>
            <person name="Kaur P."/>
            <person name="Weisz D."/>
            <person name="Dudchenko O."/>
            <person name="Aiden E.L."/>
            <person name="Korhonen P.K."/>
            <person name="Gasser R.B."/>
        </authorList>
    </citation>
    <scope>NUCLEOTIDE SEQUENCE [LARGE SCALE GENOMIC DNA]</scope>
    <source>
        <strain evidence="1">Cs-k2</strain>
    </source>
</reference>
<accession>A0A3R7FRV6</accession>
<protein>
    <submittedName>
        <fullName evidence="1">Uncharacterized protein</fullName>
    </submittedName>
</protein>
<dbReference type="EMBL" id="NIRI02000013">
    <property type="protein sequence ID" value="KAG5453038.1"/>
    <property type="molecule type" value="Genomic_DNA"/>
</dbReference>
<sequence length="184" mass="21381">MSVFIQQTQCTRARNSIAKFPRLLPCSSSRTNIRSLLFYWSIISPGLLSFIPGNISFMQRRLLRFRLSLASTRKRCNQQKTFICKQIWFFERLTWNLAESPVRDVSRQLNVLQQAASCSSCYDIRDIAIHVAENSPTTHDRFRPSWGSSGRRSPRVSVNLMFYLNPNCTVFEKYTLAKTKLICK</sequence>
<evidence type="ECO:0000313" key="1">
    <source>
        <dbReference type="EMBL" id="KAG5453038.1"/>
    </source>
</evidence>
<comment type="caution">
    <text evidence="1">The sequence shown here is derived from an EMBL/GenBank/DDBJ whole genome shotgun (WGS) entry which is preliminary data.</text>
</comment>
<name>A0A3R7FRV6_CLOSI</name>
<proteinExistence type="predicted"/>
<evidence type="ECO:0000313" key="2">
    <source>
        <dbReference type="Proteomes" id="UP000286415"/>
    </source>
</evidence>
<gene>
    <name evidence="1" type="ORF">CSKR_107543</name>
</gene>